<organism evidence="3 4">
    <name type="scientific">Mycena metata</name>
    <dbReference type="NCBI Taxonomy" id="1033252"/>
    <lineage>
        <taxon>Eukaryota</taxon>
        <taxon>Fungi</taxon>
        <taxon>Dikarya</taxon>
        <taxon>Basidiomycota</taxon>
        <taxon>Agaricomycotina</taxon>
        <taxon>Agaricomycetes</taxon>
        <taxon>Agaricomycetidae</taxon>
        <taxon>Agaricales</taxon>
        <taxon>Marasmiineae</taxon>
        <taxon>Mycenaceae</taxon>
        <taxon>Mycena</taxon>
    </lineage>
</organism>
<accession>A0AAD7N3K2</accession>
<keyword evidence="2" id="KW-0812">Transmembrane</keyword>
<feature type="transmembrane region" description="Helical" evidence="2">
    <location>
        <begin position="17"/>
        <end position="41"/>
    </location>
</feature>
<keyword evidence="2" id="KW-0472">Membrane</keyword>
<proteinExistence type="predicted"/>
<feature type="transmembrane region" description="Helical" evidence="2">
    <location>
        <begin position="249"/>
        <end position="269"/>
    </location>
</feature>
<evidence type="ECO:0000313" key="3">
    <source>
        <dbReference type="EMBL" id="KAJ7744095.1"/>
    </source>
</evidence>
<dbReference type="Proteomes" id="UP001215598">
    <property type="component" value="Unassembled WGS sequence"/>
</dbReference>
<sequence length="325" mass="36202">MQSTIDPVLFDENWQNLVFQIAATCVSPIFLVLFSFALHALARQNVAKTRRILLTFSCAMALFGTAQIVLLLVTTAVLAILARLLRAQTVENLGLAVLELTARLETLINAHDIVFAFNKSFVSALACALYRCYTIWGCRWRIVLVPVILVTSTLVIGLMTLTGLYPNLKLQYIYISSIIANLCLMFLTAGRIWWIRRASRTLQGTVSNTLRHRYDRAIEMILESGIIYCVFSIGLMITDPKGFDGSLPALVLISIGNQLINIAPMLIVLRVGRTHGPNAGESREPDAVIQQKRLRWPTQPLEPSSLEVLHIKPSEDEDPLARSEA</sequence>
<evidence type="ECO:0000256" key="1">
    <source>
        <dbReference type="SAM" id="MobiDB-lite"/>
    </source>
</evidence>
<gene>
    <name evidence="3" type="ORF">B0H16DRAFT_1560178</name>
</gene>
<keyword evidence="2" id="KW-1133">Transmembrane helix</keyword>
<name>A0AAD7N3K2_9AGAR</name>
<feature type="transmembrane region" description="Helical" evidence="2">
    <location>
        <begin position="53"/>
        <end position="82"/>
    </location>
</feature>
<feature type="transmembrane region" description="Helical" evidence="2">
    <location>
        <begin position="220"/>
        <end position="237"/>
    </location>
</feature>
<reference evidence="3" key="1">
    <citation type="submission" date="2023-03" db="EMBL/GenBank/DDBJ databases">
        <title>Massive genome expansion in bonnet fungi (Mycena s.s.) driven by repeated elements and novel gene families across ecological guilds.</title>
        <authorList>
            <consortium name="Lawrence Berkeley National Laboratory"/>
            <person name="Harder C.B."/>
            <person name="Miyauchi S."/>
            <person name="Viragh M."/>
            <person name="Kuo A."/>
            <person name="Thoen E."/>
            <person name="Andreopoulos B."/>
            <person name="Lu D."/>
            <person name="Skrede I."/>
            <person name="Drula E."/>
            <person name="Henrissat B."/>
            <person name="Morin E."/>
            <person name="Kohler A."/>
            <person name="Barry K."/>
            <person name="LaButti K."/>
            <person name="Morin E."/>
            <person name="Salamov A."/>
            <person name="Lipzen A."/>
            <person name="Mereny Z."/>
            <person name="Hegedus B."/>
            <person name="Baldrian P."/>
            <person name="Stursova M."/>
            <person name="Weitz H."/>
            <person name="Taylor A."/>
            <person name="Grigoriev I.V."/>
            <person name="Nagy L.G."/>
            <person name="Martin F."/>
            <person name="Kauserud H."/>
        </authorList>
    </citation>
    <scope>NUCLEOTIDE SEQUENCE</scope>
    <source>
        <strain evidence="3">CBHHK182m</strain>
    </source>
</reference>
<feature type="transmembrane region" description="Helical" evidence="2">
    <location>
        <begin position="113"/>
        <end position="130"/>
    </location>
</feature>
<feature type="region of interest" description="Disordered" evidence="1">
    <location>
        <begin position="278"/>
        <end position="301"/>
    </location>
</feature>
<feature type="transmembrane region" description="Helical" evidence="2">
    <location>
        <begin position="171"/>
        <end position="194"/>
    </location>
</feature>
<evidence type="ECO:0000313" key="4">
    <source>
        <dbReference type="Proteomes" id="UP001215598"/>
    </source>
</evidence>
<protein>
    <submittedName>
        <fullName evidence="3">Uncharacterized protein</fullName>
    </submittedName>
</protein>
<evidence type="ECO:0000256" key="2">
    <source>
        <dbReference type="SAM" id="Phobius"/>
    </source>
</evidence>
<dbReference type="AlphaFoldDB" id="A0AAD7N3K2"/>
<keyword evidence="4" id="KW-1185">Reference proteome</keyword>
<dbReference type="EMBL" id="JARKIB010000088">
    <property type="protein sequence ID" value="KAJ7744095.1"/>
    <property type="molecule type" value="Genomic_DNA"/>
</dbReference>
<feature type="transmembrane region" description="Helical" evidence="2">
    <location>
        <begin position="142"/>
        <end position="165"/>
    </location>
</feature>
<comment type="caution">
    <text evidence="3">The sequence shown here is derived from an EMBL/GenBank/DDBJ whole genome shotgun (WGS) entry which is preliminary data.</text>
</comment>